<protein>
    <recommendedName>
        <fullName evidence="4">Ig-like domain-containing protein</fullName>
    </recommendedName>
</protein>
<dbReference type="AlphaFoldDB" id="A0A1C6SHN2"/>
<feature type="signal peptide" evidence="1">
    <location>
        <begin position="1"/>
        <end position="25"/>
    </location>
</feature>
<accession>A0A1C6SHN2</accession>
<name>A0A1C6SHN2_9ACTN</name>
<feature type="chain" id="PRO_5008745776" description="Ig-like domain-containing protein" evidence="1">
    <location>
        <begin position="26"/>
        <end position="243"/>
    </location>
</feature>
<evidence type="ECO:0008006" key="4">
    <source>
        <dbReference type="Google" id="ProtNLM"/>
    </source>
</evidence>
<evidence type="ECO:0000313" key="3">
    <source>
        <dbReference type="Proteomes" id="UP000198906"/>
    </source>
</evidence>
<organism evidence="2 3">
    <name type="scientific">Micromonospora inyonensis</name>
    <dbReference type="NCBI Taxonomy" id="47866"/>
    <lineage>
        <taxon>Bacteria</taxon>
        <taxon>Bacillati</taxon>
        <taxon>Actinomycetota</taxon>
        <taxon>Actinomycetes</taxon>
        <taxon>Micromonosporales</taxon>
        <taxon>Micromonosporaceae</taxon>
        <taxon>Micromonospora</taxon>
    </lineage>
</organism>
<keyword evidence="3" id="KW-1185">Reference proteome</keyword>
<keyword evidence="1" id="KW-0732">Signal</keyword>
<dbReference type="EMBL" id="FMHU01000002">
    <property type="protein sequence ID" value="SCL29004.1"/>
    <property type="molecule type" value="Genomic_DNA"/>
</dbReference>
<reference evidence="3" key="1">
    <citation type="submission" date="2016-06" db="EMBL/GenBank/DDBJ databases">
        <authorList>
            <person name="Varghese N."/>
        </authorList>
    </citation>
    <scope>NUCLEOTIDE SEQUENCE [LARGE SCALE GENOMIC DNA]</scope>
    <source>
        <strain evidence="3">DSM 46123</strain>
    </source>
</reference>
<sequence>MARALLLVAIALATLPITGNRPAYATVPLLTTAQRQAYLNYYAPVIFKRANEDNGQDGRDWLTNYNQQRVRLCVASVGLAFLGLFVLSTGEWAPNYRSGDRPETIMDVSCGGAGGSPSCIEYVAGYQWPVGPGERVDTTFRFPNRQRVIQFQGMGGEFTLLPSNDCANAVLRWQMSIDGQLWRSGEVHATTGRLDTPRVAPQQAKTVVVSARRVDTEPCTAVLHWDRPTGQYRGVTSGFGPWD</sequence>
<proteinExistence type="predicted"/>
<dbReference type="RefSeq" id="WP_091462600.1">
    <property type="nucleotide sequence ID" value="NZ_FMHU01000002.1"/>
</dbReference>
<gene>
    <name evidence="2" type="ORF">GA0074694_5269</name>
</gene>
<dbReference type="Proteomes" id="UP000198906">
    <property type="component" value="Unassembled WGS sequence"/>
</dbReference>
<evidence type="ECO:0000256" key="1">
    <source>
        <dbReference type="SAM" id="SignalP"/>
    </source>
</evidence>
<evidence type="ECO:0000313" key="2">
    <source>
        <dbReference type="EMBL" id="SCL29004.1"/>
    </source>
</evidence>